<dbReference type="AlphaFoldDB" id="A0A091CQY1"/>
<gene>
    <name evidence="1" type="ORF">H920_18903</name>
</gene>
<evidence type="ECO:0000313" key="1">
    <source>
        <dbReference type="EMBL" id="KFO19705.1"/>
    </source>
</evidence>
<reference evidence="1 2" key="1">
    <citation type="submission" date="2013-11" db="EMBL/GenBank/DDBJ databases">
        <title>The Damaraland mole rat (Fukomys damarensis) genome and evolution of African mole rats.</title>
        <authorList>
            <person name="Gladyshev V.N."/>
            <person name="Fang X."/>
        </authorList>
    </citation>
    <scope>NUCLEOTIDE SEQUENCE [LARGE SCALE GENOMIC DNA]</scope>
    <source>
        <tissue evidence="1">Liver</tissue>
    </source>
</reference>
<dbReference type="Proteomes" id="UP000028990">
    <property type="component" value="Unassembled WGS sequence"/>
</dbReference>
<protein>
    <submittedName>
        <fullName evidence="1">Uncharacterized protein</fullName>
    </submittedName>
</protein>
<organism evidence="1 2">
    <name type="scientific">Fukomys damarensis</name>
    <name type="common">Damaraland mole rat</name>
    <name type="synonym">Cryptomys damarensis</name>
    <dbReference type="NCBI Taxonomy" id="885580"/>
    <lineage>
        <taxon>Eukaryota</taxon>
        <taxon>Metazoa</taxon>
        <taxon>Chordata</taxon>
        <taxon>Craniata</taxon>
        <taxon>Vertebrata</taxon>
        <taxon>Euteleostomi</taxon>
        <taxon>Mammalia</taxon>
        <taxon>Eutheria</taxon>
        <taxon>Euarchontoglires</taxon>
        <taxon>Glires</taxon>
        <taxon>Rodentia</taxon>
        <taxon>Hystricomorpha</taxon>
        <taxon>Bathyergidae</taxon>
        <taxon>Fukomys</taxon>
    </lineage>
</organism>
<dbReference type="EMBL" id="KN124943">
    <property type="protein sequence ID" value="KFO19705.1"/>
    <property type="molecule type" value="Genomic_DNA"/>
</dbReference>
<proteinExistence type="predicted"/>
<evidence type="ECO:0000313" key="2">
    <source>
        <dbReference type="Proteomes" id="UP000028990"/>
    </source>
</evidence>
<keyword evidence="2" id="KW-1185">Reference proteome</keyword>
<name>A0A091CQY1_FUKDA</name>
<accession>A0A091CQY1</accession>
<sequence>MTLAALESMDSHLALRDYGGAVDSASGLEGQGIAFLGTVLTPGPSIKAQSARYSFCFSGSHLPQILRFPSGTVDMHITLLQAFP</sequence>